<evidence type="ECO:0000313" key="4">
    <source>
        <dbReference type="Proteomes" id="UP001302329"/>
    </source>
</evidence>
<reference evidence="3 4" key="1">
    <citation type="submission" date="2023-12" db="EMBL/GenBank/DDBJ databases">
        <title>Baltic Sea Cyanobacteria.</title>
        <authorList>
            <person name="Delbaje E."/>
            <person name="Fewer D.P."/>
            <person name="Shishido T.K."/>
        </authorList>
    </citation>
    <scope>NUCLEOTIDE SEQUENCE [LARGE SCALE GENOMIC DNA]</scope>
    <source>
        <strain evidence="3 4">UHCC 0281</strain>
    </source>
</reference>
<dbReference type="Pfam" id="PF11353">
    <property type="entry name" value="DUF3153"/>
    <property type="match status" value="1"/>
</dbReference>
<feature type="transmembrane region" description="Helical" evidence="2">
    <location>
        <begin position="139"/>
        <end position="159"/>
    </location>
</feature>
<evidence type="ECO:0000313" key="3">
    <source>
        <dbReference type="EMBL" id="MEA5444149.1"/>
    </source>
</evidence>
<dbReference type="Proteomes" id="UP001302329">
    <property type="component" value="Unassembled WGS sequence"/>
</dbReference>
<organism evidence="3 4">
    <name type="scientific">Cyanobium gracile UHCC 0281</name>
    <dbReference type="NCBI Taxonomy" id="3110309"/>
    <lineage>
        <taxon>Bacteria</taxon>
        <taxon>Bacillati</taxon>
        <taxon>Cyanobacteriota</taxon>
        <taxon>Cyanophyceae</taxon>
        <taxon>Synechococcales</taxon>
        <taxon>Prochlorococcaceae</taxon>
        <taxon>Cyanobium</taxon>
    </lineage>
</organism>
<protein>
    <submittedName>
        <fullName evidence="3">DUF3153 domain-containing protein</fullName>
    </submittedName>
</protein>
<dbReference type="EMBL" id="JAYGHY010000110">
    <property type="protein sequence ID" value="MEA5444149.1"/>
    <property type="molecule type" value="Genomic_DNA"/>
</dbReference>
<proteinExistence type="predicted"/>
<dbReference type="InterPro" id="IPR021499">
    <property type="entry name" value="DUF3153"/>
</dbReference>
<keyword evidence="2" id="KW-0472">Membrane</keyword>
<comment type="caution">
    <text evidence="3">The sequence shown here is derived from an EMBL/GenBank/DDBJ whole genome shotgun (WGS) entry which is preliminary data.</text>
</comment>
<sequence length="377" mass="40142">MPEDPLAEARRALDRGEYGQVLRLLEPLQEERSPLTAAGAELRLLMATALMGQGRTDQAAACCRGLVRCQDPTLRAQAKALLMVLEAPELRRPSNWSLTLPDLTGTTPLEGVGGGVSRLSRRRPEPPPPPPVGPTRAPVGFAVVVVVVLLLLASLLGGCMEVRTELRFEGPGRLQVSHQLRSNGGPQSPWQRRFVAALEGHEPQLASPGPFHGRGGNGDQLLSTPVLPAREALAALAGSLELAGQLSGVPLSAPVVRWEERNWLVGVRQHLLLELDLQPLEVLPGLDLALVLTPVRPAAVWQAAPSSPVPALPGDGNGARQLIWPLQPGQVNVLELRCWRWSGLGLGAAAVGLALPLVLALQATRRRLGFGLPELPA</sequence>
<feature type="compositionally biased region" description="Low complexity" evidence="1">
    <location>
        <begin position="98"/>
        <end position="109"/>
    </location>
</feature>
<keyword evidence="4" id="KW-1185">Reference proteome</keyword>
<evidence type="ECO:0000256" key="1">
    <source>
        <dbReference type="SAM" id="MobiDB-lite"/>
    </source>
</evidence>
<keyword evidence="2" id="KW-0812">Transmembrane</keyword>
<keyword evidence="2" id="KW-1133">Transmembrane helix</keyword>
<feature type="region of interest" description="Disordered" evidence="1">
    <location>
        <begin position="98"/>
        <end position="136"/>
    </location>
</feature>
<dbReference type="RefSeq" id="WP_323358080.1">
    <property type="nucleotide sequence ID" value="NZ_JAYGHY010000110.1"/>
</dbReference>
<feature type="transmembrane region" description="Helical" evidence="2">
    <location>
        <begin position="344"/>
        <end position="363"/>
    </location>
</feature>
<evidence type="ECO:0000256" key="2">
    <source>
        <dbReference type="SAM" id="Phobius"/>
    </source>
</evidence>
<gene>
    <name evidence="3" type="ORF">VB739_16455</name>
</gene>
<accession>A0ABU5T077</accession>
<name>A0ABU5T077_9CYAN</name>